<feature type="domain" description="PDZ" evidence="2">
    <location>
        <begin position="253"/>
        <end position="335"/>
    </location>
</feature>
<protein>
    <recommendedName>
        <fullName evidence="2">PDZ domain-containing protein</fullName>
    </recommendedName>
</protein>
<reference evidence="3 4" key="1">
    <citation type="submission" date="2024-11" db="EMBL/GenBank/DDBJ databases">
        <title>Adaptive evolution of stress response genes in parasites aligns with host niche diversity.</title>
        <authorList>
            <person name="Hahn C."/>
            <person name="Resl P."/>
        </authorList>
    </citation>
    <scope>NUCLEOTIDE SEQUENCE [LARGE SCALE GENOMIC DNA]</scope>
    <source>
        <strain evidence="3">EGGRZ-B1_66</strain>
        <tissue evidence="3">Body</tissue>
    </source>
</reference>
<proteinExistence type="predicted"/>
<feature type="region of interest" description="Disordered" evidence="1">
    <location>
        <begin position="489"/>
        <end position="528"/>
    </location>
</feature>
<keyword evidence="4" id="KW-1185">Reference proteome</keyword>
<feature type="compositionally biased region" description="Polar residues" evidence="1">
    <location>
        <begin position="430"/>
        <end position="439"/>
    </location>
</feature>
<sequence>MLAEAMLWMLPHTEDLPSAESDRLRLVESAAAELISYQSQRLKTNVENALFQLDERGTEVKIILTKSKHRSSVQFNGVVVKSILPEGQALKDGRLQIGDRLLKIDGEDMSNATQAAVVPKLRVVPVGKDVELIVWRYEFRPCGLVIHNPLSMTLSEFISHAPQRSAVMSNFCPLGSMDDSHLVAHFKEPRQNIVLLKFTIPLIERSTETTLQETLAFRTMRLGVSVKDSRLIPPSIDRDSKVERAVEELIQRMLQLRRNPKSPNTTLESDFEELLEEEEELVGSEIPQAILNSADSLGGVKVKGIIEGGAAHKDGRLKVGDELLAINDVCLVRALPSPLVALRVALKDAMLEAENDSRDSFVRLVVARSTKLRRSASGHTLASTSEYGPGTGYGDGSTSGSFIKPYYAPNGTLGSDVDASAPGRAGSKMQLESTSKTAQGSGDLSSDHASSSIALTAPLAESSSGPEGIPSRMDAASPLFMEQSTISRKVSADVHRQHNNSASLDRGSGSSSSHNFANDHATGTVIRTNRKPCSAEMFEGKPTRPVFQIPAAKLIKIKGSSVSLPTRNSASSNSSTHSGPPQSAEESQRMSSKRGRSSSSLAYQVVSNSRGQVAVAYPNNGRNSRQKTAYLQTISGTDLFLLCPMNLKGVRAVSLLEEGKVALVRPHSSTAVIGKKQSESIACACHICQFYVFLKCPSEGEIPVLWSCA</sequence>
<name>A0ABD2QN33_9PLAT</name>
<feature type="domain" description="PDZ" evidence="2">
    <location>
        <begin position="48"/>
        <end position="122"/>
    </location>
</feature>
<dbReference type="Gene3D" id="2.30.42.10">
    <property type="match status" value="2"/>
</dbReference>
<evidence type="ECO:0000313" key="3">
    <source>
        <dbReference type="EMBL" id="KAL3320899.1"/>
    </source>
</evidence>
<feature type="region of interest" description="Disordered" evidence="1">
    <location>
        <begin position="415"/>
        <end position="450"/>
    </location>
</feature>
<feature type="compositionally biased region" description="Low complexity" evidence="1">
    <location>
        <begin position="440"/>
        <end position="450"/>
    </location>
</feature>
<gene>
    <name evidence="3" type="ORF">Ciccas_000425</name>
</gene>
<dbReference type="Proteomes" id="UP001626550">
    <property type="component" value="Unassembled WGS sequence"/>
</dbReference>
<dbReference type="SMART" id="SM00228">
    <property type="entry name" value="PDZ"/>
    <property type="match status" value="2"/>
</dbReference>
<dbReference type="InterPro" id="IPR001478">
    <property type="entry name" value="PDZ"/>
</dbReference>
<evidence type="ECO:0000256" key="1">
    <source>
        <dbReference type="SAM" id="MobiDB-lite"/>
    </source>
</evidence>
<dbReference type="SUPFAM" id="SSF50156">
    <property type="entry name" value="PDZ domain-like"/>
    <property type="match status" value="2"/>
</dbReference>
<feature type="region of interest" description="Disordered" evidence="1">
    <location>
        <begin position="560"/>
        <end position="601"/>
    </location>
</feature>
<dbReference type="InterPro" id="IPR036034">
    <property type="entry name" value="PDZ_sf"/>
</dbReference>
<dbReference type="AlphaFoldDB" id="A0ABD2QN33"/>
<accession>A0ABD2QN33</accession>
<dbReference type="PROSITE" id="PS50106">
    <property type="entry name" value="PDZ"/>
    <property type="match status" value="2"/>
</dbReference>
<comment type="caution">
    <text evidence="3">The sequence shown here is derived from an EMBL/GenBank/DDBJ whole genome shotgun (WGS) entry which is preliminary data.</text>
</comment>
<dbReference type="EMBL" id="JBJKFK010000022">
    <property type="protein sequence ID" value="KAL3320899.1"/>
    <property type="molecule type" value="Genomic_DNA"/>
</dbReference>
<feature type="compositionally biased region" description="Low complexity" evidence="1">
    <location>
        <begin position="563"/>
        <end position="583"/>
    </location>
</feature>
<dbReference type="PANTHER" id="PTHR16484">
    <property type="entry name" value="PARTITIONING DEFECTIVE 3 RELATED"/>
    <property type="match status" value="1"/>
</dbReference>
<dbReference type="InterPro" id="IPR052213">
    <property type="entry name" value="PAR3"/>
</dbReference>
<organism evidence="3 4">
    <name type="scientific">Cichlidogyrus casuarinus</name>
    <dbReference type="NCBI Taxonomy" id="1844966"/>
    <lineage>
        <taxon>Eukaryota</taxon>
        <taxon>Metazoa</taxon>
        <taxon>Spiralia</taxon>
        <taxon>Lophotrochozoa</taxon>
        <taxon>Platyhelminthes</taxon>
        <taxon>Monogenea</taxon>
        <taxon>Monopisthocotylea</taxon>
        <taxon>Dactylogyridea</taxon>
        <taxon>Ancyrocephalidae</taxon>
        <taxon>Cichlidogyrus</taxon>
    </lineage>
</organism>
<evidence type="ECO:0000313" key="4">
    <source>
        <dbReference type="Proteomes" id="UP001626550"/>
    </source>
</evidence>
<dbReference type="Pfam" id="PF00595">
    <property type="entry name" value="PDZ"/>
    <property type="match status" value="2"/>
</dbReference>
<dbReference type="PANTHER" id="PTHR16484:SF17">
    <property type="entry name" value="BAZOOKA, ISOFORM B"/>
    <property type="match status" value="1"/>
</dbReference>
<evidence type="ECO:0000259" key="2">
    <source>
        <dbReference type="PROSITE" id="PS50106"/>
    </source>
</evidence>